<evidence type="ECO:0000256" key="2">
    <source>
        <dbReference type="ARBA" id="ARBA00022741"/>
    </source>
</evidence>
<reference evidence="5" key="1">
    <citation type="submission" date="2021-03" db="EMBL/GenBank/DDBJ databases">
        <authorList>
            <person name="Bekaert M."/>
        </authorList>
    </citation>
    <scope>NUCLEOTIDE SEQUENCE</scope>
</reference>
<dbReference type="PROSITE" id="PS51720">
    <property type="entry name" value="G_AIG1"/>
    <property type="match status" value="1"/>
</dbReference>
<keyword evidence="3" id="KW-0342">GTP-binding</keyword>
<dbReference type="Proteomes" id="UP000683360">
    <property type="component" value="Unassembled WGS sequence"/>
</dbReference>
<accession>A0A8S3U7F8</accession>
<evidence type="ECO:0000256" key="1">
    <source>
        <dbReference type="ARBA" id="ARBA00008535"/>
    </source>
</evidence>
<evidence type="ECO:0000313" key="5">
    <source>
        <dbReference type="EMBL" id="CAG2236626.1"/>
    </source>
</evidence>
<gene>
    <name evidence="5" type="ORF">MEDL_49152</name>
</gene>
<protein>
    <recommendedName>
        <fullName evidence="4">AIG1-type G domain-containing protein</fullName>
    </recommendedName>
</protein>
<keyword evidence="2" id="KW-0547">Nucleotide-binding</keyword>
<dbReference type="InterPro" id="IPR027417">
    <property type="entry name" value="P-loop_NTPase"/>
</dbReference>
<dbReference type="PANTHER" id="PTHR10903:SF184">
    <property type="entry name" value="GTP-BINDING PROTEIN A"/>
    <property type="match status" value="1"/>
</dbReference>
<dbReference type="InterPro" id="IPR045058">
    <property type="entry name" value="GIMA/IAN/Toc"/>
</dbReference>
<dbReference type="PANTHER" id="PTHR10903">
    <property type="entry name" value="GTPASE, IMAP FAMILY MEMBER-RELATED"/>
    <property type="match status" value="1"/>
</dbReference>
<dbReference type="GO" id="GO:0005525">
    <property type="term" value="F:GTP binding"/>
    <property type="evidence" value="ECO:0007669"/>
    <property type="project" value="UniProtKB-KW"/>
</dbReference>
<sequence length="212" mass="23966">MAEAQTSQRTFRVALVGKTGCGKSALGNTLLGFRKFKSIPAGESVTYECEQGTVDLPSGIRIKVVDTPGIFDTKNRDVKLEITQCISLLSPGPHAIIIVLQPNRATEEERRVIKDLTELFGNDKFLAYTIIVMVRRNEIRDKDGDLINIHEFMNKMATDDVKSLYTQCGKRVIAVENLASPTEKQNMHRKSLRKYQQWMVIILMSILNYCKN</sequence>
<comment type="similarity">
    <text evidence="1">Belongs to the TRAFAC class TrmE-Era-EngA-EngB-Septin-like GTPase superfamily. AIG1/Toc34/Toc159-like paraseptin GTPase family. IAN subfamily.</text>
</comment>
<evidence type="ECO:0000259" key="4">
    <source>
        <dbReference type="PROSITE" id="PS51720"/>
    </source>
</evidence>
<evidence type="ECO:0000256" key="3">
    <source>
        <dbReference type="ARBA" id="ARBA00023134"/>
    </source>
</evidence>
<name>A0A8S3U7F8_MYTED</name>
<dbReference type="OrthoDB" id="10061751at2759"/>
<dbReference type="InterPro" id="IPR006703">
    <property type="entry name" value="G_AIG1"/>
</dbReference>
<comment type="caution">
    <text evidence="5">The sequence shown here is derived from an EMBL/GenBank/DDBJ whole genome shotgun (WGS) entry which is preliminary data.</text>
</comment>
<proteinExistence type="inferred from homology"/>
<feature type="domain" description="AIG1-type G" evidence="4">
    <location>
        <begin position="8"/>
        <end position="212"/>
    </location>
</feature>
<dbReference type="AlphaFoldDB" id="A0A8S3U7F8"/>
<keyword evidence="6" id="KW-1185">Reference proteome</keyword>
<evidence type="ECO:0000313" key="6">
    <source>
        <dbReference type="Proteomes" id="UP000683360"/>
    </source>
</evidence>
<dbReference type="EMBL" id="CAJPWZ010002363">
    <property type="protein sequence ID" value="CAG2236626.1"/>
    <property type="molecule type" value="Genomic_DNA"/>
</dbReference>
<organism evidence="5 6">
    <name type="scientific">Mytilus edulis</name>
    <name type="common">Blue mussel</name>
    <dbReference type="NCBI Taxonomy" id="6550"/>
    <lineage>
        <taxon>Eukaryota</taxon>
        <taxon>Metazoa</taxon>
        <taxon>Spiralia</taxon>
        <taxon>Lophotrochozoa</taxon>
        <taxon>Mollusca</taxon>
        <taxon>Bivalvia</taxon>
        <taxon>Autobranchia</taxon>
        <taxon>Pteriomorphia</taxon>
        <taxon>Mytilida</taxon>
        <taxon>Mytiloidea</taxon>
        <taxon>Mytilidae</taxon>
        <taxon>Mytilinae</taxon>
        <taxon>Mytilus</taxon>
    </lineage>
</organism>
<dbReference type="SUPFAM" id="SSF52540">
    <property type="entry name" value="P-loop containing nucleoside triphosphate hydrolases"/>
    <property type="match status" value="1"/>
</dbReference>
<dbReference type="Gene3D" id="3.40.50.300">
    <property type="entry name" value="P-loop containing nucleotide triphosphate hydrolases"/>
    <property type="match status" value="1"/>
</dbReference>
<dbReference type="Pfam" id="PF04548">
    <property type="entry name" value="AIG1"/>
    <property type="match status" value="1"/>
</dbReference>